<dbReference type="InterPro" id="IPR027417">
    <property type="entry name" value="P-loop_NTPase"/>
</dbReference>
<dbReference type="Proteomes" id="UP000561271">
    <property type="component" value="Unassembled WGS sequence"/>
</dbReference>
<dbReference type="NCBIfam" id="TIGR00665">
    <property type="entry name" value="DnaB"/>
    <property type="match status" value="1"/>
</dbReference>
<dbReference type="EMBL" id="BLSC01000180">
    <property type="protein sequence ID" value="GFP37833.1"/>
    <property type="molecule type" value="Genomic_DNA"/>
</dbReference>
<evidence type="ECO:0000313" key="15">
    <source>
        <dbReference type="Proteomes" id="UP000561271"/>
    </source>
</evidence>
<name>A0A6V8Q020_9ACTN</name>
<dbReference type="GO" id="GO:0005829">
    <property type="term" value="C:cytosol"/>
    <property type="evidence" value="ECO:0007669"/>
    <property type="project" value="TreeGrafter"/>
</dbReference>
<dbReference type="PROSITE" id="PS51199">
    <property type="entry name" value="SF4_HELICASE"/>
    <property type="match status" value="1"/>
</dbReference>
<dbReference type="GO" id="GO:1990077">
    <property type="term" value="C:primosome complex"/>
    <property type="evidence" value="ECO:0007669"/>
    <property type="project" value="UniProtKB-UniRule"/>
</dbReference>
<evidence type="ECO:0000256" key="10">
    <source>
        <dbReference type="ARBA" id="ARBA00048954"/>
    </source>
</evidence>
<gene>
    <name evidence="14" type="ORF">HKBW3S44_01513</name>
</gene>
<evidence type="ECO:0000256" key="2">
    <source>
        <dbReference type="ARBA" id="ARBA00022515"/>
    </source>
</evidence>
<evidence type="ECO:0000256" key="5">
    <source>
        <dbReference type="ARBA" id="ARBA00022801"/>
    </source>
</evidence>
<keyword evidence="9" id="KW-0413">Isomerase</keyword>
<keyword evidence="3 12" id="KW-0235">DNA replication</keyword>
<comment type="similarity">
    <text evidence="1 12">Belongs to the helicase family. DnaB subfamily.</text>
</comment>
<dbReference type="InterPro" id="IPR007694">
    <property type="entry name" value="DNA_helicase_DnaB-like_C"/>
</dbReference>
<evidence type="ECO:0000256" key="11">
    <source>
        <dbReference type="NCBIfam" id="TIGR00665"/>
    </source>
</evidence>
<dbReference type="GO" id="GO:0005524">
    <property type="term" value="F:ATP binding"/>
    <property type="evidence" value="ECO:0007669"/>
    <property type="project" value="UniProtKB-UniRule"/>
</dbReference>
<keyword evidence="2 12" id="KW-0639">Primosome</keyword>
<dbReference type="RefSeq" id="WP_176231970.1">
    <property type="nucleotide sequence ID" value="NZ_BLSC01000180.1"/>
</dbReference>
<dbReference type="Pfam" id="PF00772">
    <property type="entry name" value="DnaB"/>
    <property type="match status" value="1"/>
</dbReference>
<comment type="catalytic activity">
    <reaction evidence="10 12">
        <text>ATP + H2O = ADP + phosphate + H(+)</text>
        <dbReference type="Rhea" id="RHEA:13065"/>
        <dbReference type="ChEBI" id="CHEBI:15377"/>
        <dbReference type="ChEBI" id="CHEBI:15378"/>
        <dbReference type="ChEBI" id="CHEBI:30616"/>
        <dbReference type="ChEBI" id="CHEBI:43474"/>
        <dbReference type="ChEBI" id="CHEBI:456216"/>
        <dbReference type="EC" id="5.6.2.3"/>
    </reaction>
</comment>
<keyword evidence="5 12" id="KW-0378">Hydrolase</keyword>
<evidence type="ECO:0000259" key="13">
    <source>
        <dbReference type="PROSITE" id="PS51199"/>
    </source>
</evidence>
<dbReference type="CDD" id="cd00984">
    <property type="entry name" value="DnaB_C"/>
    <property type="match status" value="1"/>
</dbReference>
<dbReference type="Pfam" id="PF03796">
    <property type="entry name" value="DnaB_C"/>
    <property type="match status" value="1"/>
</dbReference>
<protein>
    <recommendedName>
        <fullName evidence="11 12">Replicative DNA helicase</fullName>
        <ecNumber evidence="11 12">5.6.2.3</ecNumber>
    </recommendedName>
</protein>
<evidence type="ECO:0000256" key="4">
    <source>
        <dbReference type="ARBA" id="ARBA00022741"/>
    </source>
</evidence>
<dbReference type="GO" id="GO:0003677">
    <property type="term" value="F:DNA binding"/>
    <property type="evidence" value="ECO:0007669"/>
    <property type="project" value="UniProtKB-UniRule"/>
</dbReference>
<organism evidence="14 15">
    <name type="scientific">Candidatus Hakubella thermalkaliphila</name>
    <dbReference type="NCBI Taxonomy" id="2754717"/>
    <lineage>
        <taxon>Bacteria</taxon>
        <taxon>Bacillati</taxon>
        <taxon>Actinomycetota</taxon>
        <taxon>Actinomycetota incertae sedis</taxon>
        <taxon>Candidatus Hakubellales</taxon>
        <taxon>Candidatus Hakubellaceae</taxon>
        <taxon>Candidatus Hakubella</taxon>
    </lineage>
</organism>
<keyword evidence="7 12" id="KW-0067">ATP-binding</keyword>
<sequence>MVDRVANLTLDTSRLDRVPPHNIEAEESLLGAMMISRDAVLTASEIVDIDDFYRDFNREVYRAITNLYSQGEPVDPVTVAEELKKMGFLEKVGGKVFIHSLVSNVPIAANAKYYATIVNNNALLRRLINAATRIATMGYEVPSDIESTIDKAEQLIFDVSKQRHKSKLSSLKELLAETFEQIEKLYDSKSYLTGLPTGYIEFDKKTAGLQPSDLIVVAARPAIGKTSFTLGIAQHVALVEKKAVAIFSLEMSKQQLTQRLMCSEARIDASRLRSGTLRDEDWPKLSRAVGRLAEAQIFIDDTASITLLGLRAKIRRRMARQELSLIIVDYLQLMQAGLNYENRQQEISDISRSLKILGRELNIPVIAVSQLSRAVEQRSNKRPMLADLRESGAIEQDADLVVFIYRDEVYNEDTEDRGIAEVIIGKHRNGPTGMVKMAFLEQYTKFTNLAQIE</sequence>
<comment type="function">
    <text evidence="12">The main replicative DNA helicase, it participates in initiation and elongation during chromosome replication. Travels ahead of the DNA replisome, separating dsDNA into templates for DNA synthesis. A processive ATP-dependent 5'-3' DNA helicase it has DNA-dependent ATPase activity.</text>
</comment>
<dbReference type="InterPro" id="IPR007692">
    <property type="entry name" value="DNA_helicase_DnaB"/>
</dbReference>
<dbReference type="GO" id="GO:0016787">
    <property type="term" value="F:hydrolase activity"/>
    <property type="evidence" value="ECO:0007669"/>
    <property type="project" value="UniProtKB-KW"/>
</dbReference>
<accession>A0A6V8Q020</accession>
<proteinExistence type="inferred from homology"/>
<comment type="caution">
    <text evidence="14">The sequence shown here is derived from an EMBL/GenBank/DDBJ whole genome shotgun (WGS) entry which is preliminary data.</text>
</comment>
<dbReference type="InterPro" id="IPR007693">
    <property type="entry name" value="DNA_helicase_DnaB-like_N"/>
</dbReference>
<dbReference type="SUPFAM" id="SSF48024">
    <property type="entry name" value="N-terminal domain of DnaB helicase"/>
    <property type="match status" value="1"/>
</dbReference>
<dbReference type="EC" id="5.6.2.3" evidence="11 12"/>
<evidence type="ECO:0000256" key="3">
    <source>
        <dbReference type="ARBA" id="ARBA00022705"/>
    </source>
</evidence>
<dbReference type="Gene3D" id="3.40.50.300">
    <property type="entry name" value="P-loop containing nucleotide triphosphate hydrolases"/>
    <property type="match status" value="1"/>
</dbReference>
<dbReference type="FunFam" id="3.40.50.300:FF:000076">
    <property type="entry name" value="Replicative DNA helicase"/>
    <property type="match status" value="1"/>
</dbReference>
<keyword evidence="6 12" id="KW-0347">Helicase</keyword>
<keyword evidence="4 12" id="KW-0547">Nucleotide-binding</keyword>
<evidence type="ECO:0000256" key="8">
    <source>
        <dbReference type="ARBA" id="ARBA00023125"/>
    </source>
</evidence>
<evidence type="ECO:0000256" key="12">
    <source>
        <dbReference type="RuleBase" id="RU362085"/>
    </source>
</evidence>
<dbReference type="PANTHER" id="PTHR30153">
    <property type="entry name" value="REPLICATIVE DNA HELICASE DNAB"/>
    <property type="match status" value="1"/>
</dbReference>
<evidence type="ECO:0000256" key="1">
    <source>
        <dbReference type="ARBA" id="ARBA00008428"/>
    </source>
</evidence>
<evidence type="ECO:0000256" key="9">
    <source>
        <dbReference type="ARBA" id="ARBA00023235"/>
    </source>
</evidence>
<dbReference type="GO" id="GO:0042802">
    <property type="term" value="F:identical protein binding"/>
    <property type="evidence" value="ECO:0007669"/>
    <property type="project" value="UniProtKB-ARBA"/>
</dbReference>
<dbReference type="InterPro" id="IPR036185">
    <property type="entry name" value="DNA_heli_DnaB-like_N_sf"/>
</dbReference>
<dbReference type="GO" id="GO:0006269">
    <property type="term" value="P:DNA replication, synthesis of primer"/>
    <property type="evidence" value="ECO:0007669"/>
    <property type="project" value="UniProtKB-UniRule"/>
</dbReference>
<dbReference type="AlphaFoldDB" id="A0A6V8Q020"/>
<dbReference type="NCBIfam" id="NF004384">
    <property type="entry name" value="PRK05748.1"/>
    <property type="match status" value="1"/>
</dbReference>
<evidence type="ECO:0000256" key="7">
    <source>
        <dbReference type="ARBA" id="ARBA00022840"/>
    </source>
</evidence>
<keyword evidence="8 12" id="KW-0238">DNA-binding</keyword>
<feature type="domain" description="SF4 helicase" evidence="13">
    <location>
        <begin position="188"/>
        <end position="453"/>
    </location>
</feature>
<dbReference type="PANTHER" id="PTHR30153:SF2">
    <property type="entry name" value="REPLICATIVE DNA HELICASE"/>
    <property type="match status" value="1"/>
</dbReference>
<dbReference type="InterPro" id="IPR016136">
    <property type="entry name" value="DNA_helicase_N/primase_C"/>
</dbReference>
<evidence type="ECO:0000256" key="6">
    <source>
        <dbReference type="ARBA" id="ARBA00022806"/>
    </source>
</evidence>
<dbReference type="GO" id="GO:0043139">
    <property type="term" value="F:5'-3' DNA helicase activity"/>
    <property type="evidence" value="ECO:0007669"/>
    <property type="project" value="UniProtKB-EC"/>
</dbReference>
<dbReference type="SUPFAM" id="SSF52540">
    <property type="entry name" value="P-loop containing nucleoside triphosphate hydrolases"/>
    <property type="match status" value="1"/>
</dbReference>
<reference evidence="14 15" key="1">
    <citation type="journal article" date="2020" name="Front. Microbiol.">
        <title>Single-cell genomics of novel Actinobacteria with the Wood-Ljungdahl pathway discovered in a serpentinizing system.</title>
        <authorList>
            <person name="Merino N."/>
            <person name="Kawai M."/>
            <person name="Boyd E.S."/>
            <person name="Colman D.R."/>
            <person name="McGlynn S.E."/>
            <person name="Nealson K.H."/>
            <person name="Kurokawa K."/>
            <person name="Hongoh Y."/>
        </authorList>
    </citation>
    <scope>NUCLEOTIDE SEQUENCE [LARGE SCALE GENOMIC DNA]</scope>
    <source>
        <strain evidence="14 15">S44</strain>
    </source>
</reference>
<dbReference type="FunFam" id="1.10.860.10:FF:000001">
    <property type="entry name" value="Replicative DNA helicase"/>
    <property type="match status" value="1"/>
</dbReference>
<dbReference type="Gene3D" id="1.10.860.10">
    <property type="entry name" value="DNAb Helicase, Chain A"/>
    <property type="match status" value="1"/>
</dbReference>
<evidence type="ECO:0000313" key="14">
    <source>
        <dbReference type="EMBL" id="GFP37833.1"/>
    </source>
</evidence>